<dbReference type="InterPro" id="IPR011333">
    <property type="entry name" value="SKP1/BTB/POZ_sf"/>
</dbReference>
<dbReference type="PANTHER" id="PTHR22744:SF17">
    <property type="entry name" value="BTB DOMAIN-CONTAINING PROTEIN"/>
    <property type="match status" value="1"/>
</dbReference>
<keyword evidence="1" id="KW-0175">Coiled coil</keyword>
<dbReference type="EMBL" id="CALNXK010000671">
    <property type="protein sequence ID" value="CAH3188990.1"/>
    <property type="molecule type" value="Genomic_DNA"/>
</dbReference>
<gene>
    <name evidence="3" type="ORF">PLOB_00042077</name>
</gene>
<keyword evidence="4" id="KW-1185">Reference proteome</keyword>
<dbReference type="Pfam" id="PF00651">
    <property type="entry name" value="BTB"/>
    <property type="match status" value="3"/>
</dbReference>
<accession>A0ABN8SCM4</accession>
<dbReference type="PROSITE" id="PS50097">
    <property type="entry name" value="BTB"/>
    <property type="match status" value="3"/>
</dbReference>
<dbReference type="SUPFAM" id="SSF54695">
    <property type="entry name" value="POZ domain"/>
    <property type="match status" value="3"/>
</dbReference>
<feature type="domain" description="BTB" evidence="2">
    <location>
        <begin position="424"/>
        <end position="483"/>
    </location>
</feature>
<dbReference type="Gene3D" id="3.30.710.10">
    <property type="entry name" value="Potassium Channel Kv1.1, Chain A"/>
    <property type="match status" value="3"/>
</dbReference>
<dbReference type="InterPro" id="IPR000210">
    <property type="entry name" value="BTB/POZ_dom"/>
</dbReference>
<sequence length="624" mass="72700">MAALKSNEPQNFDQPWKFSDFVLVVEDKKLHVHRAVLVLCSPVFEKMFTSEFQEKDKNEISLPGKKANEVIQLLQVIYPSVSEKPTDQIKEGNCRFLIQLADEYQMDAIVRRCEDFIVTLMKKSPRKGIIEKLVFAQTYNLQKLKRASIELAGNLSLFELKQSKFYNKIKAENLQEILEKIIQRQEEEIELHKTRETTETRDTRDTRDTREHSRQDFTQAWKFSDVVLVVEGEKLHVHRAVLALCSPVFETMFTSEFQEKEKKEISLPGKKANEVKELLQVIYPTVERKPPDEIKEGNCHYLLSLAHEYQMEAITQRCEDFIVKIMKESFSVKKDPDIIAELVFAQTYNLKKLKQASIELAQSLALPELKKQKGYDEIRSENLQEIMERMITRLQSQLTDTQTKLSEAKRNGERQDFTQAWKFSDVVLVVEGEKLHVHRAVLALCSPVFETMFTSEFQEKEKKEISLPSKKANEVKELLQVIYPIVERKPPDEIKDENCHYLLSLAHEYQIEAISQRCEDFIVKTMKESFSAKKNPDIIAELVFAQTYNLKKLKQASIELAQSLTLPELKKQKGYDEIHSENLQEIMESMITRLQSQLTDTQIKLSEAERSLSYCRKIPHPKTR</sequence>
<protein>
    <recommendedName>
        <fullName evidence="2">BTB domain-containing protein</fullName>
    </recommendedName>
</protein>
<reference evidence="3 4" key="1">
    <citation type="submission" date="2022-05" db="EMBL/GenBank/DDBJ databases">
        <authorList>
            <consortium name="Genoscope - CEA"/>
            <person name="William W."/>
        </authorList>
    </citation>
    <scope>NUCLEOTIDE SEQUENCE [LARGE SCALE GENOMIC DNA]</scope>
</reference>
<dbReference type="Proteomes" id="UP001159405">
    <property type="component" value="Unassembled WGS sequence"/>
</dbReference>
<feature type="domain" description="BTB" evidence="2">
    <location>
        <begin position="224"/>
        <end position="283"/>
    </location>
</feature>
<evidence type="ECO:0000256" key="1">
    <source>
        <dbReference type="SAM" id="Coils"/>
    </source>
</evidence>
<dbReference type="CDD" id="cd18186">
    <property type="entry name" value="BTB_POZ_ZBTB_KLHL-like"/>
    <property type="match status" value="3"/>
</dbReference>
<evidence type="ECO:0000259" key="2">
    <source>
        <dbReference type="PROSITE" id="PS50097"/>
    </source>
</evidence>
<evidence type="ECO:0000313" key="3">
    <source>
        <dbReference type="EMBL" id="CAH3188990.1"/>
    </source>
</evidence>
<organism evidence="3 4">
    <name type="scientific">Porites lobata</name>
    <dbReference type="NCBI Taxonomy" id="104759"/>
    <lineage>
        <taxon>Eukaryota</taxon>
        <taxon>Metazoa</taxon>
        <taxon>Cnidaria</taxon>
        <taxon>Anthozoa</taxon>
        <taxon>Hexacorallia</taxon>
        <taxon>Scleractinia</taxon>
        <taxon>Fungiina</taxon>
        <taxon>Poritidae</taxon>
        <taxon>Porites</taxon>
    </lineage>
</organism>
<evidence type="ECO:0000313" key="4">
    <source>
        <dbReference type="Proteomes" id="UP001159405"/>
    </source>
</evidence>
<name>A0ABN8SCM4_9CNID</name>
<feature type="coiled-coil region" evidence="1">
    <location>
        <begin position="168"/>
        <end position="195"/>
    </location>
</feature>
<comment type="caution">
    <text evidence="3">The sequence shown here is derived from an EMBL/GenBank/DDBJ whole genome shotgun (WGS) entry which is preliminary data.</text>
</comment>
<dbReference type="SMART" id="SM00225">
    <property type="entry name" value="BTB"/>
    <property type="match status" value="3"/>
</dbReference>
<dbReference type="PANTHER" id="PTHR22744">
    <property type="entry name" value="HELIX LOOP HELIX PROTEIN 21-RELATED"/>
    <property type="match status" value="1"/>
</dbReference>
<feature type="domain" description="BTB" evidence="2">
    <location>
        <begin position="19"/>
        <end position="86"/>
    </location>
</feature>
<proteinExistence type="predicted"/>